<dbReference type="PANTHER" id="PTHR38011">
    <property type="entry name" value="DIHYDROFOLATE REDUCTASE FAMILY PROTEIN (AFU_ORTHOLOGUE AFUA_8G06820)"/>
    <property type="match status" value="1"/>
</dbReference>
<sequence>MRKLKLQVQISMDGFIAGTAGEMDWLLFNWSDDLKAYVAAITEPVDTILLGRALAEGFIPYWTAAYLGEQFVEGAKKFVETPKIVFSKSLYEASWENTTLNSGELATEINALKQLEGADMIVYGGGKFVSSLLKDQLIDELHLFINPTILGRGMPIFSEITGKQTYKLLASQSFDCGIVVLTYQST</sequence>
<dbReference type="SUPFAM" id="SSF53597">
    <property type="entry name" value="Dihydrofolate reductase-like"/>
    <property type="match status" value="1"/>
</dbReference>
<dbReference type="GO" id="GO:0008703">
    <property type="term" value="F:5-amino-6-(5-phosphoribosylamino)uracil reductase activity"/>
    <property type="evidence" value="ECO:0007669"/>
    <property type="project" value="InterPro"/>
</dbReference>
<dbReference type="GO" id="GO:0009231">
    <property type="term" value="P:riboflavin biosynthetic process"/>
    <property type="evidence" value="ECO:0007669"/>
    <property type="project" value="InterPro"/>
</dbReference>
<dbReference type="Proteomes" id="UP000295706">
    <property type="component" value="Unassembled WGS sequence"/>
</dbReference>
<reference evidence="2 3" key="1">
    <citation type="submission" date="2019-02" db="EMBL/GenBank/DDBJ databases">
        <title>Arundinibacter roseus gen. nov., sp. nov., a new member of the family Cytophagaceae.</title>
        <authorList>
            <person name="Szuroczki S."/>
            <person name="Khayer B."/>
            <person name="Sproer C."/>
            <person name="Toumi M."/>
            <person name="Szabo A."/>
            <person name="Felfoldi T."/>
            <person name="Schumann P."/>
            <person name="Toth E."/>
        </authorList>
    </citation>
    <scope>NUCLEOTIDE SEQUENCE [LARGE SCALE GENOMIC DNA]</scope>
    <source>
        <strain evidence="2 3">DMA-k-7a</strain>
    </source>
</reference>
<dbReference type="Pfam" id="PF01872">
    <property type="entry name" value="RibD_C"/>
    <property type="match status" value="1"/>
</dbReference>
<evidence type="ECO:0000313" key="2">
    <source>
        <dbReference type="EMBL" id="TDB67562.1"/>
    </source>
</evidence>
<dbReference type="InterPro" id="IPR002734">
    <property type="entry name" value="RibDG_C"/>
</dbReference>
<dbReference type="InterPro" id="IPR024072">
    <property type="entry name" value="DHFR-like_dom_sf"/>
</dbReference>
<dbReference type="PANTHER" id="PTHR38011:SF11">
    <property type="entry name" value="2,5-DIAMINO-6-RIBOSYLAMINO-4(3H)-PYRIMIDINONE 5'-PHOSPHATE REDUCTASE"/>
    <property type="match status" value="1"/>
</dbReference>
<feature type="domain" description="Bacterial bifunctional deaminase-reductase C-terminal" evidence="1">
    <location>
        <begin position="3"/>
        <end position="180"/>
    </location>
</feature>
<name>A0A4R4KKP6_9BACT</name>
<dbReference type="Gene3D" id="3.40.430.10">
    <property type="entry name" value="Dihydrofolate Reductase, subunit A"/>
    <property type="match status" value="1"/>
</dbReference>
<proteinExistence type="predicted"/>
<comment type="caution">
    <text evidence="2">The sequence shown here is derived from an EMBL/GenBank/DDBJ whole genome shotgun (WGS) entry which is preliminary data.</text>
</comment>
<accession>A0A4R4KKP6</accession>
<dbReference type="InterPro" id="IPR050765">
    <property type="entry name" value="Riboflavin_Biosynth_HTPR"/>
</dbReference>
<dbReference type="AlphaFoldDB" id="A0A4R4KKP6"/>
<protein>
    <submittedName>
        <fullName evidence="2">Dihydrofolate reductase</fullName>
    </submittedName>
</protein>
<organism evidence="2 3">
    <name type="scientific">Arundinibacter roseus</name>
    <dbReference type="NCBI Taxonomy" id="2070510"/>
    <lineage>
        <taxon>Bacteria</taxon>
        <taxon>Pseudomonadati</taxon>
        <taxon>Bacteroidota</taxon>
        <taxon>Cytophagia</taxon>
        <taxon>Cytophagales</taxon>
        <taxon>Spirosomataceae</taxon>
        <taxon>Arundinibacter</taxon>
    </lineage>
</organism>
<dbReference type="RefSeq" id="WP_132115667.1">
    <property type="nucleotide sequence ID" value="NZ_SMJU01000003.1"/>
</dbReference>
<gene>
    <name evidence="2" type="ORF">EZE20_06365</name>
</gene>
<evidence type="ECO:0000313" key="3">
    <source>
        <dbReference type="Proteomes" id="UP000295706"/>
    </source>
</evidence>
<keyword evidence="3" id="KW-1185">Reference proteome</keyword>
<evidence type="ECO:0000259" key="1">
    <source>
        <dbReference type="Pfam" id="PF01872"/>
    </source>
</evidence>
<dbReference type="EMBL" id="SMJU01000003">
    <property type="protein sequence ID" value="TDB67562.1"/>
    <property type="molecule type" value="Genomic_DNA"/>
</dbReference>
<dbReference type="OrthoDB" id="195113at2"/>